<evidence type="ECO:0000313" key="1">
    <source>
        <dbReference type="EMBL" id="CAG8496617.1"/>
    </source>
</evidence>
<dbReference type="Proteomes" id="UP000789901">
    <property type="component" value="Unassembled WGS sequence"/>
</dbReference>
<organism evidence="1 2">
    <name type="scientific">Gigaspora margarita</name>
    <dbReference type="NCBI Taxonomy" id="4874"/>
    <lineage>
        <taxon>Eukaryota</taxon>
        <taxon>Fungi</taxon>
        <taxon>Fungi incertae sedis</taxon>
        <taxon>Mucoromycota</taxon>
        <taxon>Glomeromycotina</taxon>
        <taxon>Glomeromycetes</taxon>
        <taxon>Diversisporales</taxon>
        <taxon>Gigasporaceae</taxon>
        <taxon>Gigaspora</taxon>
    </lineage>
</organism>
<sequence>MQKRVLNILLGSEYWGIGIITTSSLWVVANSMDFFQGYESIGGSSEVTSSSFFKIF</sequence>
<name>A0ABM8W0X7_GIGMA</name>
<reference evidence="1 2" key="1">
    <citation type="submission" date="2021-06" db="EMBL/GenBank/DDBJ databases">
        <authorList>
            <person name="Kallberg Y."/>
            <person name="Tangrot J."/>
            <person name="Rosling A."/>
        </authorList>
    </citation>
    <scope>NUCLEOTIDE SEQUENCE [LARGE SCALE GENOMIC DNA]</scope>
    <source>
        <strain evidence="1 2">120-4 pot B 10/14</strain>
    </source>
</reference>
<gene>
    <name evidence="1" type="ORF">GMARGA_LOCUS1989</name>
</gene>
<keyword evidence="2" id="KW-1185">Reference proteome</keyword>
<proteinExistence type="predicted"/>
<accession>A0ABM8W0X7</accession>
<evidence type="ECO:0000313" key="2">
    <source>
        <dbReference type="Proteomes" id="UP000789901"/>
    </source>
</evidence>
<dbReference type="EMBL" id="CAJVQB010000581">
    <property type="protein sequence ID" value="CAG8496617.1"/>
    <property type="molecule type" value="Genomic_DNA"/>
</dbReference>
<protein>
    <submittedName>
        <fullName evidence="1">24167_t:CDS:1</fullName>
    </submittedName>
</protein>
<comment type="caution">
    <text evidence="1">The sequence shown here is derived from an EMBL/GenBank/DDBJ whole genome shotgun (WGS) entry which is preliminary data.</text>
</comment>